<dbReference type="InParanoid" id="B9TLF6"/>
<keyword evidence="3" id="KW-1185">Reference proteome</keyword>
<evidence type="ECO:0000313" key="3">
    <source>
        <dbReference type="Proteomes" id="UP000008311"/>
    </source>
</evidence>
<gene>
    <name evidence="2" type="ORF">RCOM_2100640</name>
</gene>
<dbReference type="Proteomes" id="UP000008311">
    <property type="component" value="Unassembled WGS sequence"/>
</dbReference>
<accession>B9TLF6</accession>
<reference evidence="3" key="1">
    <citation type="journal article" date="2010" name="Nat. Biotechnol.">
        <title>Draft genome sequence of the oilseed species Ricinus communis.</title>
        <authorList>
            <person name="Chan A.P."/>
            <person name="Crabtree J."/>
            <person name="Zhao Q."/>
            <person name="Lorenzi H."/>
            <person name="Orvis J."/>
            <person name="Puiu D."/>
            <person name="Melake-Berhan A."/>
            <person name="Jones K.M."/>
            <person name="Redman J."/>
            <person name="Chen G."/>
            <person name="Cahoon E.B."/>
            <person name="Gedil M."/>
            <person name="Stanke M."/>
            <person name="Haas B.J."/>
            <person name="Wortman J.R."/>
            <person name="Fraser-Liggett C.M."/>
            <person name="Ravel J."/>
            <person name="Rabinowicz P.D."/>
        </authorList>
    </citation>
    <scope>NUCLEOTIDE SEQUENCE [LARGE SCALE GENOMIC DNA]</scope>
    <source>
        <strain evidence="3">cv. Hale</strain>
    </source>
</reference>
<feature type="region of interest" description="Disordered" evidence="1">
    <location>
        <begin position="1"/>
        <end position="21"/>
    </location>
</feature>
<protein>
    <submittedName>
        <fullName evidence="2">Flagellar basal-body protein flbY, putative</fullName>
    </submittedName>
</protein>
<evidence type="ECO:0000256" key="1">
    <source>
        <dbReference type="SAM" id="MobiDB-lite"/>
    </source>
</evidence>
<dbReference type="AlphaFoldDB" id="B9TLF6"/>
<sequence length="244" mass="26445">RRAHHLLGRRAAQARQDQGDRRQVRVLVPVGDDAVDVRGREDARALRRGPGRGDVQVPTDRRHGQGSDQGGRCWPVVHRPARDAEDAGPAGGRPMMSPAPLSPSDERVEQLIVLTERLTDLIAKQATAFEARRPHEAARHVEETAKLANVYRHESARVRGNVALVQAAQPDRRRRLVRATEAFDAVLARQSRAIAAAKTVTEGLVRAVANEIAAQRPQAAGYGPGAHGAGYANNATAITLNRKA</sequence>
<feature type="region of interest" description="Disordered" evidence="1">
    <location>
        <begin position="40"/>
        <end position="104"/>
    </location>
</feature>
<proteinExistence type="predicted"/>
<keyword evidence="2" id="KW-0969">Cilium</keyword>
<keyword evidence="2" id="KW-0966">Cell projection</keyword>
<dbReference type="STRING" id="3988.B9TLF6"/>
<organism evidence="2 3">
    <name type="scientific">Ricinus communis</name>
    <name type="common">Castor bean</name>
    <dbReference type="NCBI Taxonomy" id="3988"/>
    <lineage>
        <taxon>Eukaryota</taxon>
        <taxon>Viridiplantae</taxon>
        <taxon>Streptophyta</taxon>
        <taxon>Embryophyta</taxon>
        <taxon>Tracheophyta</taxon>
        <taxon>Spermatophyta</taxon>
        <taxon>Magnoliopsida</taxon>
        <taxon>eudicotyledons</taxon>
        <taxon>Gunneridae</taxon>
        <taxon>Pentapetalae</taxon>
        <taxon>rosids</taxon>
        <taxon>fabids</taxon>
        <taxon>Malpighiales</taxon>
        <taxon>Euphorbiaceae</taxon>
        <taxon>Acalyphoideae</taxon>
        <taxon>Acalypheae</taxon>
        <taxon>Ricinus</taxon>
    </lineage>
</organism>
<evidence type="ECO:0000313" key="2">
    <source>
        <dbReference type="EMBL" id="EEF23308.1"/>
    </source>
</evidence>
<dbReference type="EMBL" id="EQ986740">
    <property type="protein sequence ID" value="EEF23308.1"/>
    <property type="molecule type" value="Genomic_DNA"/>
</dbReference>
<keyword evidence="2" id="KW-0282">Flagellum</keyword>
<name>B9TLF6_RICCO</name>
<feature type="non-terminal residue" evidence="2">
    <location>
        <position position="1"/>
    </location>
</feature>